<keyword evidence="1" id="KW-0328">Glycosyltransferase</keyword>
<dbReference type="EC" id="2.4.1.267" evidence="1"/>
<evidence type="ECO:0000313" key="1">
    <source>
        <dbReference type="EMBL" id="KAI2382393.1"/>
    </source>
</evidence>
<dbReference type="EMBL" id="JALBCA010000126">
    <property type="protein sequence ID" value="KAI2382393.1"/>
    <property type="molecule type" value="Genomic_DNA"/>
</dbReference>
<gene>
    <name evidence="1" type="primary">ALG6</name>
    <name evidence="1" type="ORF">LOY88_006048</name>
</gene>
<accession>A0ACB8UPC0</accession>
<name>A0ACB8UPC0_9EURO</name>
<proteinExistence type="predicted"/>
<protein>
    <submittedName>
        <fullName evidence="1">Glucosyltransferase-like protein</fullName>
        <ecNumber evidence="1">2.4.1.267</ecNumber>
    </submittedName>
</protein>
<reference evidence="1" key="1">
    <citation type="journal article" date="2022" name="bioRxiv">
        <title>Population genetic analysis of Ophidiomyces ophidiicola, the causative agent of snake fungal disease, indicates recent introductions to the USA.</title>
        <authorList>
            <person name="Ladner J.T."/>
            <person name="Palmer J.M."/>
            <person name="Ettinger C.L."/>
            <person name="Stajich J.E."/>
            <person name="Farrell T.M."/>
            <person name="Glorioso B.M."/>
            <person name="Lawson B."/>
            <person name="Price S.J."/>
            <person name="Stengle A.G."/>
            <person name="Grear D.A."/>
            <person name="Lorch J.M."/>
        </authorList>
    </citation>
    <scope>NUCLEOTIDE SEQUENCE</scope>
    <source>
        <strain evidence="1">NWHC 24266-5</strain>
    </source>
</reference>
<comment type="caution">
    <text evidence="1">The sequence shown here is derived from an EMBL/GenBank/DDBJ whole genome shotgun (WGS) entry which is preliminary data.</text>
</comment>
<keyword evidence="1" id="KW-0808">Transferase</keyword>
<sequence length="604" mass="67918">MAPFQTFSPSSHRPRKKRRGLTSSASCSNVDLITDATKSQPAPAFPLVAFLWPARTGVSQWLVLPTILMVVGLFRWAVGLWGYSGQGLPPMYGDFEAQRHWMELTIHLPISSWYFYDLDWWGLDYPPLTAYHSWLLGKLGSLIEPSWFALDKSRGVEDPLLKVYMRATVVVSEYLVYIPAVVIFLRRYARDQRVNIWVASVALVAILMQPATLLIDHGHFQYNTVMLGLVVAASESILAKRRLWACVFFVAALGFKQMALYYAPVIFAYMLGTSLFPRIRLGRLLSISLITAIAFTLLFAPLVGGAIYDVYRGVPVPTSEPLLFKNFPISLSASSWLFAPVLQLCQTIHRIFPFSRGLFEDKVANIWCAIHTFYKLTRFSSTTLQRLSLGATVFSVVVPCSVIGLYPRPGLLLLALSNTAWGFFLCSFQVHEKSVLLPLLPMTLLLCGDGGLSREIRAWVGFANVLGAWTLFPLLKREDLRVPYFVVTLLWAYLLGLPPTTLKLYRNQEDSSSRPHGSHDLHVLTKIIHLGCYASMVLWHFVEAFVPTPSTKPDLWVVLNVLIGTAGFGIIYLWCTVKLLSKTEILFWQTESQIPEVSGGKKEQ</sequence>
<organism evidence="1">
    <name type="scientific">Ophidiomyces ophidiicola</name>
    <dbReference type="NCBI Taxonomy" id="1387563"/>
    <lineage>
        <taxon>Eukaryota</taxon>
        <taxon>Fungi</taxon>
        <taxon>Dikarya</taxon>
        <taxon>Ascomycota</taxon>
        <taxon>Pezizomycotina</taxon>
        <taxon>Eurotiomycetes</taxon>
        <taxon>Eurotiomycetidae</taxon>
        <taxon>Onygenales</taxon>
        <taxon>Onygenaceae</taxon>
        <taxon>Ophidiomyces</taxon>
    </lineage>
</organism>